<accession>A0A450T7T4</accession>
<dbReference type="AlphaFoldDB" id="A0A450T7T4"/>
<name>A0A450T7T4_9GAMM</name>
<reference evidence="1" key="1">
    <citation type="submission" date="2019-02" db="EMBL/GenBank/DDBJ databases">
        <authorList>
            <person name="Gruber-Vodicka R. H."/>
            <person name="Seah K. B. B."/>
        </authorList>
    </citation>
    <scope>NUCLEOTIDE SEQUENCE</scope>
    <source>
        <strain evidence="1">BECK_BZ15</strain>
    </source>
</reference>
<proteinExistence type="predicted"/>
<organism evidence="1">
    <name type="scientific">Candidatus Kentrum sp. FW</name>
    <dbReference type="NCBI Taxonomy" id="2126338"/>
    <lineage>
        <taxon>Bacteria</taxon>
        <taxon>Pseudomonadati</taxon>
        <taxon>Pseudomonadota</taxon>
        <taxon>Gammaproteobacteria</taxon>
        <taxon>Candidatus Kentrum</taxon>
    </lineage>
</organism>
<protein>
    <submittedName>
        <fullName evidence="1">Uncharacterized protein</fullName>
    </submittedName>
</protein>
<gene>
    <name evidence="1" type="ORF">BECKFW1821A_GA0114235_11362</name>
</gene>
<dbReference type="EMBL" id="CAADEW010000136">
    <property type="protein sequence ID" value="VFJ62809.1"/>
    <property type="molecule type" value="Genomic_DNA"/>
</dbReference>
<sequence length="96" mass="10941">MGTRKYTFDTPFDTPFDMPMLGFALAGSPQPTVLDEVFQHFQHACFDAFPEGKTAKAREFIQLGNQPFQQKMAIRNSFWGLIHNALLGIVLYKNNK</sequence>
<evidence type="ECO:0000313" key="1">
    <source>
        <dbReference type="EMBL" id="VFJ62809.1"/>
    </source>
</evidence>